<evidence type="ECO:0000256" key="19">
    <source>
        <dbReference type="ARBA" id="ARBA00023239"/>
    </source>
</evidence>
<evidence type="ECO:0000256" key="10">
    <source>
        <dbReference type="ARBA" id="ARBA00022723"/>
    </source>
</evidence>
<keyword evidence="17 25" id="KW-1015">Disulfide bond</keyword>
<dbReference type="PRINTS" id="PR00790">
    <property type="entry name" value="PAMONOXGNASE"/>
</dbReference>
<evidence type="ECO:0000256" key="9">
    <source>
        <dbReference type="ARBA" id="ARBA00022690"/>
    </source>
</evidence>
<comment type="similarity">
    <text evidence="4">In the C-terminal section; belongs to the peptidyl-alpha-hydroxyglycine alpha-amidating lyase family.</text>
</comment>
<evidence type="ECO:0000256" key="7">
    <source>
        <dbReference type="ARBA" id="ARBA00010676"/>
    </source>
</evidence>
<feature type="binding site" evidence="24">
    <location>
        <position position="206"/>
    </location>
    <ligand>
        <name>Cu(2+)</name>
        <dbReference type="ChEBI" id="CHEBI:29036"/>
        <label>1</label>
        <note>catalytic</note>
    </ligand>
</feature>
<evidence type="ECO:0000256" key="4">
    <source>
        <dbReference type="ARBA" id="ARBA00006026"/>
    </source>
</evidence>
<evidence type="ECO:0000256" key="1">
    <source>
        <dbReference type="ARBA" id="ARBA00000686"/>
    </source>
</evidence>
<dbReference type="PROSITE" id="PS50279">
    <property type="entry name" value="BPTI_KUNITZ_2"/>
    <property type="match status" value="1"/>
</dbReference>
<dbReference type="GO" id="GO:0004867">
    <property type="term" value="F:serine-type endopeptidase inhibitor activity"/>
    <property type="evidence" value="ECO:0007669"/>
    <property type="project" value="UniProtKB-KW"/>
</dbReference>
<keyword evidence="13" id="KW-0722">Serine protease inhibitor</keyword>
<keyword evidence="19" id="KW-0456">Lyase</keyword>
<feature type="binding site" evidence="24">
    <location>
        <position position="696"/>
    </location>
    <ligand>
        <name>Zn(2+)</name>
        <dbReference type="ChEBI" id="CHEBI:29105"/>
        <note>catalytic</note>
    </ligand>
</feature>
<evidence type="ECO:0000256" key="20">
    <source>
        <dbReference type="ARBA" id="ARBA00023268"/>
    </source>
</evidence>
<dbReference type="InterPro" id="IPR020901">
    <property type="entry name" value="Prtase_inh_Kunz-CS"/>
</dbReference>
<feature type="binding site" evidence="24">
    <location>
        <position position="68"/>
    </location>
    <ligand>
        <name>Cu(2+)</name>
        <dbReference type="ChEBI" id="CHEBI:29036"/>
        <label>1</label>
        <note>catalytic</note>
    </ligand>
</feature>
<evidence type="ECO:0000256" key="13">
    <source>
        <dbReference type="ARBA" id="ARBA00022900"/>
    </source>
</evidence>
<dbReference type="PhylomeDB" id="A7S2F4"/>
<dbReference type="GO" id="GO:0016020">
    <property type="term" value="C:membrane"/>
    <property type="evidence" value="ECO:0007669"/>
    <property type="project" value="InterPro"/>
</dbReference>
<feature type="disulfide bond" evidence="25">
    <location>
        <begin position="42"/>
        <end position="86"/>
    </location>
</feature>
<comment type="cofactor">
    <cofactor evidence="24">
        <name>Zn(2+)</name>
        <dbReference type="ChEBI" id="CHEBI:29105"/>
    </cofactor>
    <text evidence="24">Binds one Zn(2+) ion per subunit.</text>
</comment>
<dbReference type="Pfam" id="PF03712">
    <property type="entry name" value="Cu2_monoox_C"/>
    <property type="match status" value="1"/>
</dbReference>
<feature type="binding site" evidence="24">
    <location>
        <position position="488"/>
    </location>
    <ligand>
        <name>Zn(2+)</name>
        <dbReference type="ChEBI" id="CHEBI:29105"/>
        <note>catalytic</note>
    </ligand>
</feature>
<keyword evidence="28" id="KW-0812">Transmembrane</keyword>
<keyword evidence="14" id="KW-0560">Oxidoreductase</keyword>
<feature type="binding site" evidence="23">
    <location>
        <position position="438"/>
    </location>
    <ligand>
        <name>a protein</name>
        <dbReference type="ChEBI" id="CHEBI:16541"/>
    </ligand>
    <ligandPart>
        <name>C-terminal Xaa-(2S)-2-hydroxyglycine residue</name>
        <dbReference type="ChEBI" id="CHEBI:142768"/>
    </ligandPart>
</feature>
<dbReference type="Gene3D" id="2.60.120.230">
    <property type="match status" value="1"/>
</dbReference>
<feature type="binding site" evidence="24">
    <location>
        <position position="135"/>
    </location>
    <ligand>
        <name>Cu(2+)</name>
        <dbReference type="ChEBI" id="CHEBI:29036"/>
        <label>1</label>
        <note>catalytic</note>
    </ligand>
</feature>
<sequence>MEITFLLVSILAVLGAQGDLRYKELSVKMPGAAAKQNDDYLCTSVPVHADEEYIVSFEAEATEEVAHHMILSGCKIPGSRKKVWGCGLMGGLECASGQEILFAWAKNAPPKKLPKGVAFQIGKKFNINYLVLQVHYRHKAKVGQSDHSGFVLHTTTTRPHYIAGIYLLWSGDADIPPDTQEVHVDLACKYQDDHPIYAFAYRTHAHGLGRVISGYRVQDSKWSLLGKGDPQAPQAFYPIDHPVTISKGDTVAARCTFDSRGHKLDHHVHIGATGADEMCNFYLMYYRDASARPLRQDECNSNRLPPDSHFPKDSDKPLKPPGKNQSLPQGPQGKNQSRSQGSQRKETKAQPLQKSSPQLALGEYRNQVPSWHWVSTEIKSPVGIGLVQKSSPQSALENPLNKLRYHLVENWPLLGQETLGQVSAVALDMRGNVVVFHRGSRAWDLKSFDRDNVFQERTPIREHTVTTFDRKTGKIIGRWGRDRFYMPHGLTIDHEDNTWITDVALHQVHKYGTDGSSEPVLVLGEMLRPGSDDKHFCQPNDVAIETTGVFYVADGYCNSRVMKFSPEGKLLEQYGKAMSARGLGSPPPLGVFDVVHSLALDQTHHHLYVADRENGRVQRLDTKKGRFDREITNKEFGASVYAVDFNSHDGGVLHVVNGESVFGGKRIAVQGFTVRTSDGALLGKWPGQGNFFTQPHDIASSADNNELFVTQTGPNRVWKLTLFSINKLLYQLLLLTSHVTDPCVLENATGPCRGAFPKWYYSTADNACHEFLYGGCGGNANKFDSKSECLEVCYRDERKHSKIPDDNLGKKNEDALKNLKIITTSNRPTADPSEITDGLSTQGTHDEWDLAQGEDEGPESNIHYNISDYPPYRPKHKGGVNGTASVHKLEHPTQSPDELAIGMIPALIILSVLAVPIVFLLLISIILRVRAYRRESRFHASRPLKGKEQERLGVSRTRGWCSYLNCCDKRKYGFDRVDLAEFYSDSDSEGV</sequence>
<dbReference type="PANTHER" id="PTHR10680:SF14">
    <property type="entry name" value="PEPTIDYL-GLYCINE ALPHA-AMIDATING MONOOXYGENASE"/>
    <property type="match status" value="1"/>
</dbReference>
<protein>
    <recommendedName>
        <fullName evidence="30">BPTI/Kunitz inhibitor domain-containing protein</fullName>
    </recommendedName>
</protein>
<comment type="subcellular location">
    <subcellularLocation>
        <location evidence="2">Nematocyst</location>
    </subcellularLocation>
    <subcellularLocation>
        <location evidence="3">Secreted</location>
    </subcellularLocation>
</comment>
<dbReference type="PANTHER" id="PTHR10680">
    <property type="entry name" value="PEPTIDYL-GLYCINE ALPHA-AMIDATING MONOOXYGENASE"/>
    <property type="match status" value="1"/>
</dbReference>
<feature type="binding site" evidence="24">
    <location>
        <position position="204"/>
    </location>
    <ligand>
        <name>Cu(2+)</name>
        <dbReference type="ChEBI" id="CHEBI:29036"/>
        <label>1</label>
        <note>catalytic</note>
    </ligand>
</feature>
<dbReference type="GO" id="GO:0006518">
    <property type="term" value="P:peptide metabolic process"/>
    <property type="evidence" value="ECO:0007669"/>
    <property type="project" value="InterPro"/>
</dbReference>
<feature type="disulfide bond" evidence="25">
    <location>
        <begin position="74"/>
        <end position="94"/>
    </location>
</feature>
<feature type="compositionally biased region" description="Polar residues" evidence="27">
    <location>
        <begin position="323"/>
        <end position="342"/>
    </location>
</feature>
<dbReference type="InterPro" id="IPR011042">
    <property type="entry name" value="6-blade_b-propeller_TolB-like"/>
</dbReference>
<keyword evidence="12" id="KW-0677">Repeat</keyword>
<feature type="binding site" evidence="24">
    <location>
        <position position="425"/>
    </location>
    <ligand>
        <name>Ca(2+)</name>
        <dbReference type="ChEBI" id="CHEBI:29108"/>
        <note>structural</note>
    </ligand>
</feature>
<evidence type="ECO:0000256" key="8">
    <source>
        <dbReference type="ARBA" id="ARBA00022525"/>
    </source>
</evidence>
<keyword evidence="11 29" id="KW-0732">Signal</keyword>
<evidence type="ECO:0000259" key="30">
    <source>
        <dbReference type="PROSITE" id="PS50279"/>
    </source>
</evidence>
<keyword evidence="8" id="KW-0964">Secreted</keyword>
<comment type="similarity">
    <text evidence="7">Belongs to the copper type II ascorbate-dependent monooxygenase family.</text>
</comment>
<dbReference type="CDD" id="cd00109">
    <property type="entry name" value="Kunitz-type"/>
    <property type="match status" value="1"/>
</dbReference>
<evidence type="ECO:0000256" key="29">
    <source>
        <dbReference type="SAM" id="SignalP"/>
    </source>
</evidence>
<dbReference type="GO" id="GO:0042151">
    <property type="term" value="C:nematocyst"/>
    <property type="evidence" value="ECO:0007669"/>
    <property type="project" value="UniProtKB-SubCell"/>
</dbReference>
<feature type="region of interest" description="Disordered" evidence="27">
    <location>
        <begin position="296"/>
        <end position="360"/>
    </location>
</feature>
<dbReference type="AlphaFoldDB" id="A7S2F4"/>
<dbReference type="PROSITE" id="PS00280">
    <property type="entry name" value="BPTI_KUNITZ_1"/>
    <property type="match status" value="1"/>
</dbReference>
<keyword evidence="28" id="KW-0472">Membrane</keyword>
<evidence type="ECO:0000256" key="21">
    <source>
        <dbReference type="ARBA" id="ARBA00023331"/>
    </source>
</evidence>
<evidence type="ECO:0000256" key="14">
    <source>
        <dbReference type="ARBA" id="ARBA00023002"/>
    </source>
</evidence>
<keyword evidence="24" id="KW-0862">Zinc</keyword>
<gene>
    <name evidence="31" type="ORF">NEMVEDRAFT_v1g101809</name>
</gene>
<dbReference type="GO" id="GO:0004504">
    <property type="term" value="F:peptidylglycine monooxygenase activity"/>
    <property type="evidence" value="ECO:0007669"/>
    <property type="project" value="UniProtKB-EC"/>
</dbReference>
<dbReference type="Proteomes" id="UP000001593">
    <property type="component" value="Unassembled WGS sequence"/>
</dbReference>
<accession>A7S2F4</accession>
<dbReference type="InterPro" id="IPR000720">
    <property type="entry name" value="PHM/PAL"/>
</dbReference>
<keyword evidence="9" id="KW-0646">Protease inhibitor</keyword>
<dbReference type="SUPFAM" id="SSF49742">
    <property type="entry name" value="PHM/PNGase F"/>
    <property type="match status" value="2"/>
</dbReference>
<dbReference type="Gene3D" id="2.60.120.310">
    <property type="entry name" value="Copper type II, ascorbate-dependent monooxygenase, N-terminal domain"/>
    <property type="match status" value="1"/>
</dbReference>
<feature type="binding site" evidence="23">
    <location>
        <position position="556"/>
    </location>
    <ligand>
        <name>a protein</name>
        <dbReference type="ChEBI" id="CHEBI:16541"/>
    </ligand>
    <ligandPart>
        <name>C-terminal Xaa-(2S)-2-hydroxyglycine residue</name>
        <dbReference type="ChEBI" id="CHEBI:142768"/>
    </ligandPart>
</feature>
<evidence type="ECO:0000256" key="25">
    <source>
        <dbReference type="PIRSR" id="PIRSR600720-3"/>
    </source>
</evidence>
<feature type="repeat" description="NHL" evidence="26">
    <location>
        <begin position="473"/>
        <end position="514"/>
    </location>
</feature>
<evidence type="ECO:0000256" key="23">
    <source>
        <dbReference type="PIRSR" id="PIRSR600720-1"/>
    </source>
</evidence>
<feature type="compositionally biased region" description="Basic and acidic residues" evidence="27">
    <location>
        <begin position="309"/>
        <end position="318"/>
    </location>
</feature>
<evidence type="ECO:0000256" key="3">
    <source>
        <dbReference type="ARBA" id="ARBA00004613"/>
    </source>
</evidence>
<feature type="domain" description="BPTI/Kunitz inhibitor" evidence="30">
    <location>
        <begin position="743"/>
        <end position="793"/>
    </location>
</feature>
<dbReference type="Pfam" id="PF00014">
    <property type="entry name" value="Kunitz_BPTI"/>
    <property type="match status" value="1"/>
</dbReference>
<dbReference type="InterPro" id="IPR036880">
    <property type="entry name" value="Kunitz_BPTI_sf"/>
</dbReference>
<evidence type="ECO:0000256" key="12">
    <source>
        <dbReference type="ARBA" id="ARBA00022737"/>
    </source>
</evidence>
<dbReference type="CDD" id="cd14958">
    <property type="entry name" value="NHL_PAL_like"/>
    <property type="match status" value="1"/>
</dbReference>
<keyword evidence="20" id="KW-0511">Multifunctional enzyme</keyword>
<dbReference type="GO" id="GO:0005507">
    <property type="term" value="F:copper ion binding"/>
    <property type="evidence" value="ECO:0007669"/>
    <property type="project" value="InterPro"/>
</dbReference>
<dbReference type="InterPro" id="IPR001258">
    <property type="entry name" value="NHL_repeat"/>
</dbReference>
<keyword evidence="15 24" id="KW-0186">Copper</keyword>
<feature type="disulfide bond" evidence="25">
    <location>
        <begin position="537"/>
        <end position="557"/>
    </location>
</feature>
<dbReference type="InterPro" id="IPR014784">
    <property type="entry name" value="Cu2_ascorb_mOase-like_C"/>
</dbReference>
<feature type="disulfide bond" evidence="25">
    <location>
        <begin position="188"/>
        <end position="299"/>
    </location>
</feature>
<proteinExistence type="inferred from homology"/>
<dbReference type="FunFam" id="2.60.120.230:FF:000002">
    <property type="entry name" value="Peptidyl-glycine alpha-amidating monooxygenase B"/>
    <property type="match status" value="1"/>
</dbReference>
<feature type="binding site" evidence="24">
    <location>
        <position position="697"/>
    </location>
    <ligand>
        <name>Ca(2+)</name>
        <dbReference type="ChEBI" id="CHEBI:29108"/>
        <note>structural</note>
    </ligand>
</feature>
<dbReference type="Gene3D" id="4.10.410.10">
    <property type="entry name" value="Pancreatic trypsin inhibitor Kunitz domain"/>
    <property type="match status" value="1"/>
</dbReference>
<comment type="catalytic activity">
    <reaction evidence="1">
        <text>a [peptide]-C-terminal (2S)-2-hydroxyglycine = a [peptide]-C-terminal amide + glyoxylate</text>
        <dbReference type="Rhea" id="RHEA:20924"/>
        <dbReference type="Rhea" id="RHEA-COMP:13485"/>
        <dbReference type="Rhea" id="RHEA-COMP:15321"/>
        <dbReference type="ChEBI" id="CHEBI:36655"/>
        <dbReference type="ChEBI" id="CHEBI:137001"/>
        <dbReference type="ChEBI" id="CHEBI:142768"/>
        <dbReference type="EC" id="4.3.2.5"/>
    </reaction>
</comment>
<feature type="binding site" evidence="24">
    <location>
        <position position="278"/>
    </location>
    <ligand>
        <name>Cu(2+)</name>
        <dbReference type="ChEBI" id="CHEBI:29036"/>
        <label>1</label>
        <note>catalytic</note>
    </ligand>
</feature>
<evidence type="ECO:0000256" key="17">
    <source>
        <dbReference type="ARBA" id="ARBA00023157"/>
    </source>
</evidence>
<evidence type="ECO:0000256" key="18">
    <source>
        <dbReference type="ARBA" id="ARBA00023180"/>
    </source>
</evidence>
<dbReference type="FunFam" id="4.10.410.10:FF:000020">
    <property type="entry name" value="Collagen, type VI, alpha 3"/>
    <property type="match status" value="1"/>
</dbReference>
<dbReference type="OMA" id="HEDNTWI"/>
<evidence type="ECO:0000256" key="24">
    <source>
        <dbReference type="PIRSR" id="PIRSR600720-2"/>
    </source>
</evidence>
<dbReference type="GO" id="GO:0004598">
    <property type="term" value="F:peptidylamidoglycolate lyase activity"/>
    <property type="evidence" value="ECO:0007669"/>
    <property type="project" value="UniProtKB-EC"/>
</dbReference>
<dbReference type="eggNOG" id="KOG3567">
    <property type="taxonomic scope" value="Eukaryota"/>
</dbReference>
<dbReference type="STRING" id="45351.A7S2F4"/>
<keyword evidence="10 24" id="KW-0479">Metal-binding</keyword>
<evidence type="ECO:0000256" key="22">
    <source>
        <dbReference type="ARBA" id="ARBA00048431"/>
    </source>
</evidence>
<dbReference type="HOGENOM" id="CLU_012293_1_0_1"/>
<keyword evidence="24" id="KW-0106">Calcium</keyword>
<dbReference type="InterPro" id="IPR002223">
    <property type="entry name" value="Kunitz_BPTI"/>
</dbReference>
<comment type="catalytic activity">
    <reaction evidence="22">
        <text>a [peptide]-C-terminal glycine + 2 L-ascorbate + O2 = a [peptide]-C-terminal (2S)-2-hydroxyglycine + 2 monodehydro-L-ascorbate radical + H2O</text>
        <dbReference type="Rhea" id="RHEA:21452"/>
        <dbReference type="Rhea" id="RHEA-COMP:13486"/>
        <dbReference type="Rhea" id="RHEA-COMP:15321"/>
        <dbReference type="ChEBI" id="CHEBI:15377"/>
        <dbReference type="ChEBI" id="CHEBI:15379"/>
        <dbReference type="ChEBI" id="CHEBI:38290"/>
        <dbReference type="ChEBI" id="CHEBI:59513"/>
        <dbReference type="ChEBI" id="CHEBI:137000"/>
        <dbReference type="ChEBI" id="CHEBI:142768"/>
        <dbReference type="EC" id="1.14.17.3"/>
    </reaction>
</comment>
<feature type="chain" id="PRO_5002712234" description="BPTI/Kunitz inhibitor domain-containing protein" evidence="29">
    <location>
        <begin position="19"/>
        <end position="991"/>
    </location>
</feature>
<evidence type="ECO:0000256" key="28">
    <source>
        <dbReference type="SAM" id="Phobius"/>
    </source>
</evidence>
<comment type="cofactor">
    <cofactor evidence="24">
        <name>Cu(2+)</name>
        <dbReference type="ChEBI" id="CHEBI:29036"/>
    </cofactor>
    <text evidence="24">Binds 2 Cu(2+) ions per subunit.</text>
</comment>
<feature type="transmembrane region" description="Helical" evidence="28">
    <location>
        <begin position="899"/>
        <end position="927"/>
    </location>
</feature>
<comment type="similarity">
    <text evidence="6">In the N-terminal section; belongs to the copper type II ascorbate-dependent monooxygenase family.</text>
</comment>
<name>A7S2F4_NEMVE</name>
<dbReference type="InParanoid" id="A7S2F4"/>
<organism evidence="31 32">
    <name type="scientific">Nematostella vectensis</name>
    <name type="common">Starlet sea anemone</name>
    <dbReference type="NCBI Taxonomy" id="45351"/>
    <lineage>
        <taxon>Eukaryota</taxon>
        <taxon>Metazoa</taxon>
        <taxon>Cnidaria</taxon>
        <taxon>Anthozoa</taxon>
        <taxon>Hexacorallia</taxon>
        <taxon>Actiniaria</taxon>
        <taxon>Edwardsiidae</taxon>
        <taxon>Nematostella</taxon>
    </lineage>
</organism>
<dbReference type="SMART" id="SM00131">
    <property type="entry name" value="KU"/>
    <property type="match status" value="1"/>
</dbReference>
<evidence type="ECO:0000256" key="27">
    <source>
        <dbReference type="SAM" id="MobiDB-lite"/>
    </source>
</evidence>
<dbReference type="Pfam" id="PF01082">
    <property type="entry name" value="Cu2_monooxygen"/>
    <property type="match status" value="1"/>
</dbReference>
<dbReference type="InterPro" id="IPR000323">
    <property type="entry name" value="Cu2_ascorb_mOase_N"/>
</dbReference>
<dbReference type="eggNOG" id="KOG4295">
    <property type="taxonomic scope" value="Eukaryota"/>
</dbReference>
<dbReference type="Gene3D" id="2.120.10.30">
    <property type="entry name" value="TolB, C-terminal domain"/>
    <property type="match status" value="1"/>
</dbReference>
<feature type="disulfide bond" evidence="25">
    <location>
        <begin position="255"/>
        <end position="279"/>
    </location>
</feature>
<evidence type="ECO:0000256" key="6">
    <source>
        <dbReference type="ARBA" id="ARBA00010263"/>
    </source>
</evidence>
<keyword evidence="32" id="KW-1185">Reference proteome</keyword>
<evidence type="ECO:0000313" key="31">
    <source>
        <dbReference type="EMBL" id="EDO42139.1"/>
    </source>
</evidence>
<keyword evidence="21" id="KW-0166">Nematocyst</keyword>
<keyword evidence="28" id="KW-1133">Transmembrane helix</keyword>
<dbReference type="InterPro" id="IPR008977">
    <property type="entry name" value="PHM/PNGase_F_dom_sf"/>
</dbReference>
<evidence type="ECO:0000313" key="32">
    <source>
        <dbReference type="Proteomes" id="UP000001593"/>
    </source>
</evidence>
<feature type="repeat" description="NHL" evidence="26">
    <location>
        <begin position="523"/>
        <end position="567"/>
    </location>
</feature>
<evidence type="ECO:0000256" key="16">
    <source>
        <dbReference type="ARBA" id="ARBA00023033"/>
    </source>
</evidence>
<dbReference type="PROSITE" id="PS51125">
    <property type="entry name" value="NHL"/>
    <property type="match status" value="2"/>
</dbReference>
<feature type="signal peptide" evidence="29">
    <location>
        <begin position="1"/>
        <end position="18"/>
    </location>
</feature>
<keyword evidence="16" id="KW-0503">Monooxygenase</keyword>
<dbReference type="FunFam" id="2.60.120.310:FF:000005">
    <property type="entry name" value="Peptidylglycine alpha-hydroxylating monooxygenase"/>
    <property type="match status" value="1"/>
</dbReference>
<evidence type="ECO:0000256" key="26">
    <source>
        <dbReference type="PROSITE-ProRule" id="PRU00504"/>
    </source>
</evidence>
<comment type="similarity">
    <text evidence="5">Belongs to the venom Kunitz-type family. Sea anemone type 2 potassium channel toxin subfamily.</text>
</comment>
<evidence type="ECO:0000256" key="11">
    <source>
        <dbReference type="ARBA" id="ARBA00022729"/>
    </source>
</evidence>
<dbReference type="Pfam" id="PF01436">
    <property type="entry name" value="NHL"/>
    <property type="match status" value="1"/>
</dbReference>
<dbReference type="InterPro" id="IPR024548">
    <property type="entry name" value="Cu2_monoox_C"/>
</dbReference>
<feature type="binding site" evidence="24">
    <location>
        <position position="490"/>
    </location>
    <ligand>
        <name>Ca(2+)</name>
        <dbReference type="ChEBI" id="CHEBI:29108"/>
        <note>structural</note>
    </ligand>
</feature>
<feature type="binding site" evidence="23">
    <location>
        <position position="612"/>
    </location>
    <ligand>
        <name>a protein</name>
        <dbReference type="ChEBI" id="CHEBI:16541"/>
    </ligand>
    <ligandPart>
        <name>C-terminal Xaa-(2S)-2-hydroxyglycine residue</name>
        <dbReference type="ChEBI" id="CHEBI:142768"/>
    </ligandPart>
</feature>
<dbReference type="PRINTS" id="PR00759">
    <property type="entry name" value="BASICPTASE"/>
</dbReference>
<reference evidence="31 32" key="1">
    <citation type="journal article" date="2007" name="Science">
        <title>Sea anemone genome reveals ancestral eumetazoan gene repertoire and genomic organization.</title>
        <authorList>
            <person name="Putnam N.H."/>
            <person name="Srivastava M."/>
            <person name="Hellsten U."/>
            <person name="Dirks B."/>
            <person name="Chapman J."/>
            <person name="Salamov A."/>
            <person name="Terry A."/>
            <person name="Shapiro H."/>
            <person name="Lindquist E."/>
            <person name="Kapitonov V.V."/>
            <person name="Jurka J."/>
            <person name="Genikhovich G."/>
            <person name="Grigoriev I.V."/>
            <person name="Lucas S.M."/>
            <person name="Steele R.E."/>
            <person name="Finnerty J.R."/>
            <person name="Technau U."/>
            <person name="Martindale M.Q."/>
            <person name="Rokhsar D.S."/>
        </authorList>
    </citation>
    <scope>NUCLEOTIDE SEQUENCE [LARGE SCALE GENOMIC DNA]</scope>
    <source>
        <strain evidence="32">CH2 X CH6</strain>
    </source>
</reference>
<keyword evidence="18" id="KW-0325">Glycoprotein</keyword>
<dbReference type="SUPFAM" id="SSF101898">
    <property type="entry name" value="NHL repeat"/>
    <property type="match status" value="1"/>
</dbReference>
<feature type="region of interest" description="Disordered" evidence="27">
    <location>
        <begin position="826"/>
        <end position="845"/>
    </location>
</feature>
<evidence type="ECO:0000256" key="2">
    <source>
        <dbReference type="ARBA" id="ARBA00004532"/>
    </source>
</evidence>
<feature type="binding site" evidence="24">
    <location>
        <position position="596"/>
    </location>
    <ligand>
        <name>Zn(2+)</name>
        <dbReference type="ChEBI" id="CHEBI:29105"/>
        <note>catalytic</note>
    </ligand>
</feature>
<feature type="binding site" evidence="24">
    <location>
        <position position="67"/>
    </location>
    <ligand>
        <name>Cu(2+)</name>
        <dbReference type="ChEBI" id="CHEBI:29036"/>
        <label>1</label>
        <note>catalytic</note>
    </ligand>
</feature>
<evidence type="ECO:0000256" key="15">
    <source>
        <dbReference type="ARBA" id="ARBA00023008"/>
    </source>
</evidence>
<dbReference type="InterPro" id="IPR036939">
    <property type="entry name" value="Cu2_ascorb_mOase_N_sf"/>
</dbReference>
<dbReference type="EMBL" id="DS469568">
    <property type="protein sequence ID" value="EDO42139.1"/>
    <property type="molecule type" value="Genomic_DNA"/>
</dbReference>
<dbReference type="SUPFAM" id="SSF57362">
    <property type="entry name" value="BPTI-like"/>
    <property type="match status" value="1"/>
</dbReference>
<dbReference type="GO" id="GO:0005576">
    <property type="term" value="C:extracellular region"/>
    <property type="evidence" value="ECO:0000318"/>
    <property type="project" value="GO_Central"/>
</dbReference>
<evidence type="ECO:0000256" key="5">
    <source>
        <dbReference type="ARBA" id="ARBA00007226"/>
    </source>
</evidence>